<evidence type="ECO:0000313" key="2">
    <source>
        <dbReference type="EMBL" id="EOA94563.1"/>
    </source>
</evidence>
<feature type="region of interest" description="Disordered" evidence="1">
    <location>
        <begin position="391"/>
        <end position="446"/>
    </location>
</feature>
<dbReference type="Proteomes" id="UP000296049">
    <property type="component" value="Unassembled WGS sequence"/>
</dbReference>
<organism evidence="2 3">
    <name type="scientific">Anas platyrhynchos</name>
    <name type="common">Mallard</name>
    <name type="synonym">Anas boschas</name>
    <dbReference type="NCBI Taxonomy" id="8839"/>
    <lineage>
        <taxon>Eukaryota</taxon>
        <taxon>Metazoa</taxon>
        <taxon>Chordata</taxon>
        <taxon>Craniata</taxon>
        <taxon>Vertebrata</taxon>
        <taxon>Euteleostomi</taxon>
        <taxon>Archelosauria</taxon>
        <taxon>Archosauria</taxon>
        <taxon>Dinosauria</taxon>
        <taxon>Saurischia</taxon>
        <taxon>Theropoda</taxon>
        <taxon>Coelurosauria</taxon>
        <taxon>Aves</taxon>
        <taxon>Neognathae</taxon>
        <taxon>Galloanserae</taxon>
        <taxon>Anseriformes</taxon>
        <taxon>Anatidae</taxon>
        <taxon>Anatinae</taxon>
        <taxon>Anas</taxon>
    </lineage>
</organism>
<reference evidence="3" key="1">
    <citation type="journal article" date="2013" name="Nat. Genet.">
        <title>The duck genome and transcriptome provide insight into an avian influenza virus reservoir species.</title>
        <authorList>
            <person name="Huang Y."/>
            <person name="Li Y."/>
            <person name="Burt D.W."/>
            <person name="Chen H."/>
            <person name="Zhang Y."/>
            <person name="Qian W."/>
            <person name="Kim H."/>
            <person name="Gan S."/>
            <person name="Zhao Y."/>
            <person name="Li J."/>
            <person name="Yi K."/>
            <person name="Feng H."/>
            <person name="Zhu P."/>
            <person name="Li B."/>
            <person name="Liu Q."/>
            <person name="Fairley S."/>
            <person name="Magor K.E."/>
            <person name="Du Z."/>
            <person name="Hu X."/>
            <person name="Goodman L."/>
            <person name="Tafer H."/>
            <person name="Vignal A."/>
            <person name="Lee T."/>
            <person name="Kim K.W."/>
            <person name="Sheng Z."/>
            <person name="An Y."/>
            <person name="Searle S."/>
            <person name="Herrero J."/>
            <person name="Groenen M.A."/>
            <person name="Crooijmans R.P."/>
            <person name="Faraut T."/>
            <person name="Cai Q."/>
            <person name="Webster R.G."/>
            <person name="Aldridge J.R."/>
            <person name="Warren W.C."/>
            <person name="Bartschat S."/>
            <person name="Kehr S."/>
            <person name="Marz M."/>
            <person name="Stadler P.F."/>
            <person name="Smith J."/>
            <person name="Kraus R.H."/>
            <person name="Zhao Y."/>
            <person name="Ren L."/>
            <person name="Fei J."/>
            <person name="Morisson M."/>
            <person name="Kaiser P."/>
            <person name="Griffin D.K."/>
            <person name="Rao M."/>
            <person name="Pitel F."/>
            <person name="Wang J."/>
            <person name="Li N."/>
        </authorList>
    </citation>
    <scope>NUCLEOTIDE SEQUENCE [LARGE SCALE GENOMIC DNA]</scope>
</reference>
<name>R0KMY3_ANAPL</name>
<feature type="compositionally biased region" description="Basic residues" evidence="1">
    <location>
        <begin position="347"/>
        <end position="361"/>
    </location>
</feature>
<accession>R0KMY3</accession>
<dbReference type="EMBL" id="KB744700">
    <property type="protein sequence ID" value="EOA94563.1"/>
    <property type="molecule type" value="Genomic_DNA"/>
</dbReference>
<feature type="region of interest" description="Disordered" evidence="1">
    <location>
        <begin position="280"/>
        <end position="373"/>
    </location>
</feature>
<dbReference type="AlphaFoldDB" id="R0KMY3"/>
<feature type="compositionally biased region" description="Basic and acidic residues" evidence="1">
    <location>
        <begin position="321"/>
        <end position="332"/>
    </location>
</feature>
<evidence type="ECO:0000313" key="3">
    <source>
        <dbReference type="Proteomes" id="UP000296049"/>
    </source>
</evidence>
<keyword evidence="3" id="KW-1185">Reference proteome</keyword>
<feature type="compositionally biased region" description="Low complexity" evidence="1">
    <location>
        <begin position="409"/>
        <end position="419"/>
    </location>
</feature>
<proteinExistence type="predicted"/>
<evidence type="ECO:0000256" key="1">
    <source>
        <dbReference type="SAM" id="MobiDB-lite"/>
    </source>
</evidence>
<feature type="region of interest" description="Disordered" evidence="1">
    <location>
        <begin position="464"/>
        <end position="483"/>
    </location>
</feature>
<protein>
    <submittedName>
        <fullName evidence="2">Uncharacterized protein</fullName>
    </submittedName>
</protein>
<gene>
    <name evidence="2" type="ORF">Anapl_15945</name>
</gene>
<sequence length="518" mass="54532">MATLHANSDTGPGLAVISNRLGPSPALCARKPSPLSLCTSPSIPVTLVPVRTQLAWMRRQCHLLGPQNGVLYTDVRLGDPRALQQLHPQAEQVQGTRGNSPNAPRDLGSRWQLQVPVISPAGLPGTFLGCGVLQERFPMAGSVHRGLDAEQGPGAGRAGGKLLHPGRDARCAAPCTKLPGGSSNSPKVTVCSRAEAHAEVCCQPSGPFESTNSVGMNSVGAVCQDPRPRCPPHGAQHKATHCLTQFPFFWEEDALLDVLVFPAAIPARLRRAMPPELPDATTALRGLSEPGTPSVPLGLKKPPLKEALAAIPGPGRPKPLGVERHKPRRADTMDNESQYSGYSYKSGHSRSSRKHRRHGPISKRSTEPVPPVLPEPLEAARTLLQCPSKALERQPGNTDPSCGGGQHLSAPPASSKPPAWGLFRCSDKTKSRGKQHAQEEASTGAASVWKTDGKVHVLLSTSSAGDDADLGTASSPSIPTSPGPCGDEPGLCSLCSHHHPVKHLGELLCSAQLCLEAA</sequence>